<dbReference type="RefSeq" id="WP_014296973.1">
    <property type="nucleotide sequence ID" value="NC_016751.1"/>
</dbReference>
<gene>
    <name evidence="1" type="ordered locus">Marpi_1507</name>
</gene>
<protein>
    <submittedName>
        <fullName evidence="1">Uncharacterized protein</fullName>
    </submittedName>
</protein>
<accession>H2J487</accession>
<organism evidence="1 2">
    <name type="scientific">Marinitoga piezophila (strain DSM 14283 / JCM 11233 / KA3)</name>
    <dbReference type="NCBI Taxonomy" id="443254"/>
    <lineage>
        <taxon>Bacteria</taxon>
        <taxon>Thermotogati</taxon>
        <taxon>Thermotogota</taxon>
        <taxon>Thermotogae</taxon>
        <taxon>Petrotogales</taxon>
        <taxon>Petrotogaceae</taxon>
        <taxon>Marinitoga</taxon>
    </lineage>
</organism>
<dbReference type="Proteomes" id="UP000007161">
    <property type="component" value="Chromosome"/>
</dbReference>
<keyword evidence="2" id="KW-1185">Reference proteome</keyword>
<dbReference type="HOGENOM" id="CLU_212129_0_0_0"/>
<dbReference type="AlphaFoldDB" id="H2J487"/>
<dbReference type="KEGG" id="mpz:Marpi_1507"/>
<reference evidence="2" key="2">
    <citation type="submission" date="2012-01" db="EMBL/GenBank/DDBJ databases">
        <title>Complete sequence of chromosome of Marinitoga piezophila KA3.</title>
        <authorList>
            <person name="Lucas S."/>
            <person name="Han J."/>
            <person name="Lapidus A."/>
            <person name="Cheng J.-F."/>
            <person name="Goodwin L."/>
            <person name="Pitluck S."/>
            <person name="Peters L."/>
            <person name="Mikhailova N."/>
            <person name="Teshima H."/>
            <person name="Detter J.C."/>
            <person name="Han C."/>
            <person name="Tapia R."/>
            <person name="Land M."/>
            <person name="Hauser L."/>
            <person name="Kyrpides N."/>
            <person name="Ivanova N."/>
            <person name="Pagani I."/>
            <person name="Jebbar M."/>
            <person name="Vannier P."/>
            <person name="Oger P."/>
            <person name="Cario A."/>
            <person name="Bartlett D."/>
            <person name="Noll K.M."/>
            <person name="Woyke T."/>
        </authorList>
    </citation>
    <scope>NUCLEOTIDE SEQUENCE [LARGE SCALE GENOMIC DNA]</scope>
    <source>
        <strain evidence="2">DSM 14283 / JCM 11233 / KA3</strain>
    </source>
</reference>
<dbReference type="EMBL" id="CP003257">
    <property type="protein sequence ID" value="AEX85902.1"/>
    <property type="molecule type" value="Genomic_DNA"/>
</dbReference>
<evidence type="ECO:0000313" key="2">
    <source>
        <dbReference type="Proteomes" id="UP000007161"/>
    </source>
</evidence>
<proteinExistence type="predicted"/>
<sequence length="43" mass="4828">MKKIIILIIVGIIMFSTIIFAGDNDDEYATHSANPQIQTEFSK</sequence>
<reference evidence="1 2" key="1">
    <citation type="journal article" date="2012" name="J. Bacteriol.">
        <title>Complete Genome Sequence of the Thermophilic, Piezophilic, Heterotrophic Bacterium Marinitoga piezophila KA3.</title>
        <authorList>
            <person name="Lucas S."/>
            <person name="Han J."/>
            <person name="Lapidus A."/>
            <person name="Cheng J.F."/>
            <person name="Goodwin L.A."/>
            <person name="Pitluck S."/>
            <person name="Peters L."/>
            <person name="Mikhailova N."/>
            <person name="Teshima H."/>
            <person name="Detter J.C."/>
            <person name="Han C."/>
            <person name="Tapia R."/>
            <person name="Land M."/>
            <person name="Hauser L."/>
            <person name="Kyrpides N.C."/>
            <person name="Ivanova N."/>
            <person name="Pagani I."/>
            <person name="Vannier P."/>
            <person name="Oger P."/>
            <person name="Bartlett D.H."/>
            <person name="Noll K.M."/>
            <person name="Woyke T."/>
            <person name="Jebbar M."/>
        </authorList>
    </citation>
    <scope>NUCLEOTIDE SEQUENCE [LARGE SCALE GENOMIC DNA]</scope>
    <source>
        <strain evidence="2">DSM 14283 / JCM 11233 / KA3</strain>
    </source>
</reference>
<dbReference type="STRING" id="443254.Marpi_1507"/>
<name>H2J487_MARPK</name>
<evidence type="ECO:0000313" key="1">
    <source>
        <dbReference type="EMBL" id="AEX85902.1"/>
    </source>
</evidence>